<proteinExistence type="predicted"/>
<feature type="region of interest" description="Disordered" evidence="4">
    <location>
        <begin position="110"/>
        <end position="144"/>
    </location>
</feature>
<organism evidence="6 7">
    <name type="scientific">Meganyctiphanes norvegica</name>
    <name type="common">Northern krill</name>
    <name type="synonym">Thysanopoda norvegica</name>
    <dbReference type="NCBI Taxonomy" id="48144"/>
    <lineage>
        <taxon>Eukaryota</taxon>
        <taxon>Metazoa</taxon>
        <taxon>Ecdysozoa</taxon>
        <taxon>Arthropoda</taxon>
        <taxon>Crustacea</taxon>
        <taxon>Multicrustacea</taxon>
        <taxon>Malacostraca</taxon>
        <taxon>Eumalacostraca</taxon>
        <taxon>Eucarida</taxon>
        <taxon>Euphausiacea</taxon>
        <taxon>Euphausiidae</taxon>
        <taxon>Meganyctiphanes</taxon>
    </lineage>
</organism>
<dbReference type="CDD" id="cd00041">
    <property type="entry name" value="CUB"/>
    <property type="match status" value="2"/>
</dbReference>
<feature type="compositionally biased region" description="Low complexity" evidence="4">
    <location>
        <begin position="125"/>
        <end position="141"/>
    </location>
</feature>
<gene>
    <name evidence="6" type="ORF">MNOR_LOCUS15680</name>
</gene>
<dbReference type="Pfam" id="PF00431">
    <property type="entry name" value="CUB"/>
    <property type="match status" value="2"/>
</dbReference>
<dbReference type="Gene3D" id="2.60.120.290">
    <property type="entry name" value="Spermadhesin, CUB domain"/>
    <property type="match status" value="2"/>
</dbReference>
<dbReference type="SMART" id="SM00042">
    <property type="entry name" value="CUB"/>
    <property type="match status" value="2"/>
</dbReference>
<comment type="caution">
    <text evidence="6">The sequence shown here is derived from an EMBL/GenBank/DDBJ whole genome shotgun (WGS) entry which is preliminary data.</text>
</comment>
<dbReference type="FunFam" id="2.60.120.290:FF:000005">
    <property type="entry name" value="Procollagen C-endopeptidase enhancer 1"/>
    <property type="match status" value="1"/>
</dbReference>
<dbReference type="InterPro" id="IPR035914">
    <property type="entry name" value="Sperma_CUB_dom_sf"/>
</dbReference>
<name>A0AAV2QPQ3_MEGNR</name>
<evidence type="ECO:0000259" key="5">
    <source>
        <dbReference type="PROSITE" id="PS01180"/>
    </source>
</evidence>
<dbReference type="PANTHER" id="PTHR24251">
    <property type="entry name" value="OVOCHYMASE-RELATED"/>
    <property type="match status" value="1"/>
</dbReference>
<keyword evidence="2" id="KW-1015">Disulfide bond</keyword>
<evidence type="ECO:0000256" key="4">
    <source>
        <dbReference type="SAM" id="MobiDB-lite"/>
    </source>
</evidence>
<protein>
    <recommendedName>
        <fullName evidence="5">CUB domain-containing protein</fullName>
    </recommendedName>
</protein>
<feature type="non-terminal residue" evidence="6">
    <location>
        <position position="1"/>
    </location>
</feature>
<feature type="domain" description="CUB" evidence="5">
    <location>
        <begin position="2"/>
        <end position="108"/>
    </location>
</feature>
<dbReference type="InterPro" id="IPR000859">
    <property type="entry name" value="CUB_dom"/>
</dbReference>
<evidence type="ECO:0000256" key="1">
    <source>
        <dbReference type="ARBA" id="ARBA00022737"/>
    </source>
</evidence>
<keyword evidence="7" id="KW-1185">Reference proteome</keyword>
<reference evidence="6 7" key="1">
    <citation type="submission" date="2024-05" db="EMBL/GenBank/DDBJ databases">
        <authorList>
            <person name="Wallberg A."/>
        </authorList>
    </citation>
    <scope>NUCLEOTIDE SEQUENCE [LARGE SCALE GENOMIC DNA]</scope>
</reference>
<comment type="caution">
    <text evidence="3">Lacks conserved residue(s) required for the propagation of feature annotation.</text>
</comment>
<sequence>GCGGEYTSSSGMIRHPLSGGNYQNNENCIWIIRGSEPINITFVSFDIESGYDYLYVRDGTSSGSNSLGRFSGDGEPDAVQITTNAAYLLFTSDGSVTRTGFEITWAPSAVSITDPPTTQPPTTQPPTTQLPTNQSTTTQPQGCGGEYTSSNGMIRHPLSGGNYQNNEICIWIIRASEPINITFVSFNTESGFDHFYVRDGANSGSNLLGRFSGDGEPDAIQTTTNAAYMLFTSDRSINKSGFEITWEPYVR</sequence>
<dbReference type="EMBL" id="CAXKWB010009918">
    <property type="protein sequence ID" value="CAL4096298.1"/>
    <property type="molecule type" value="Genomic_DNA"/>
</dbReference>
<keyword evidence="1" id="KW-0677">Repeat</keyword>
<dbReference type="Proteomes" id="UP001497623">
    <property type="component" value="Unassembled WGS sequence"/>
</dbReference>
<dbReference type="AlphaFoldDB" id="A0AAV2QPQ3"/>
<accession>A0AAV2QPQ3</accession>
<feature type="domain" description="CUB" evidence="5">
    <location>
        <begin position="143"/>
        <end position="249"/>
    </location>
</feature>
<dbReference type="SUPFAM" id="SSF49854">
    <property type="entry name" value="Spermadhesin, CUB domain"/>
    <property type="match status" value="2"/>
</dbReference>
<evidence type="ECO:0000256" key="2">
    <source>
        <dbReference type="ARBA" id="ARBA00023157"/>
    </source>
</evidence>
<evidence type="ECO:0000256" key="3">
    <source>
        <dbReference type="PROSITE-ProRule" id="PRU00059"/>
    </source>
</evidence>
<dbReference type="PROSITE" id="PS01180">
    <property type="entry name" value="CUB"/>
    <property type="match status" value="2"/>
</dbReference>
<evidence type="ECO:0000313" key="6">
    <source>
        <dbReference type="EMBL" id="CAL4096298.1"/>
    </source>
</evidence>
<evidence type="ECO:0000313" key="7">
    <source>
        <dbReference type="Proteomes" id="UP001497623"/>
    </source>
</evidence>